<dbReference type="Proteomes" id="UP001193389">
    <property type="component" value="Chromosome"/>
</dbReference>
<protein>
    <recommendedName>
        <fullName evidence="3">Outer membrane protein beta-barrel domain-containing protein</fullName>
    </recommendedName>
</protein>
<sequence>METSFTIGVILPKHSIDHSIDAELGSSLKLGFNQSWYNPENKFSFRPDIGINLERLAVDNIGYGGLGGGSSWKGSILSINLELATLAQFKLAKGLFFALGPSGKYLITNYENLTRSWWASQQAGGVEKTHEFNRKYFLKPSFGLKAMIMKKDLCKKISLGLSFEYQWRNYKEYREINTFEEIIQYSQTSEISLHLGLH</sequence>
<dbReference type="AlphaFoldDB" id="A0A5K7SBC5"/>
<evidence type="ECO:0008006" key="3">
    <source>
        <dbReference type="Google" id="ProtNLM"/>
    </source>
</evidence>
<gene>
    <name evidence="1" type="ORF">AQPE_2931</name>
</gene>
<evidence type="ECO:0000313" key="1">
    <source>
        <dbReference type="EMBL" id="BBE18766.1"/>
    </source>
</evidence>
<name>A0A5K7SBC5_9BACT</name>
<dbReference type="EMBL" id="AP018694">
    <property type="protein sequence ID" value="BBE18766.1"/>
    <property type="molecule type" value="Genomic_DNA"/>
</dbReference>
<proteinExistence type="predicted"/>
<keyword evidence="2" id="KW-1185">Reference proteome</keyword>
<accession>A0A5K7SBC5</accession>
<evidence type="ECO:0000313" key="2">
    <source>
        <dbReference type="Proteomes" id="UP001193389"/>
    </source>
</evidence>
<dbReference type="KEGG" id="anf:AQPE_2931"/>
<organism evidence="1 2">
    <name type="scientific">Aquipluma nitroreducens</name>
    <dbReference type="NCBI Taxonomy" id="2010828"/>
    <lineage>
        <taxon>Bacteria</taxon>
        <taxon>Pseudomonadati</taxon>
        <taxon>Bacteroidota</taxon>
        <taxon>Bacteroidia</taxon>
        <taxon>Marinilabiliales</taxon>
        <taxon>Prolixibacteraceae</taxon>
        <taxon>Aquipluma</taxon>
    </lineage>
</organism>
<reference evidence="1" key="1">
    <citation type="journal article" date="2020" name="Int. J. Syst. Evol. Microbiol.">
        <title>Aquipluma nitroreducens gen. nov. sp. nov., a novel facultatively anaerobic bacterium isolated from a freshwater lake.</title>
        <authorList>
            <person name="Watanabe M."/>
            <person name="Kojima H."/>
            <person name="Fukui M."/>
        </authorList>
    </citation>
    <scope>NUCLEOTIDE SEQUENCE</scope>
    <source>
        <strain evidence="1">MeG22</strain>
    </source>
</reference>